<keyword evidence="1" id="KW-0812">Transmembrane</keyword>
<evidence type="ECO:0000313" key="2">
    <source>
        <dbReference type="EMBL" id="CAA9466651.1"/>
    </source>
</evidence>
<feature type="transmembrane region" description="Helical" evidence="1">
    <location>
        <begin position="177"/>
        <end position="197"/>
    </location>
</feature>
<gene>
    <name evidence="2" type="ORF">AVDCRST_MAG28-4165</name>
</gene>
<evidence type="ECO:0000256" key="1">
    <source>
        <dbReference type="SAM" id="Phobius"/>
    </source>
</evidence>
<sequence>MLLSPNLWVSSTRTYPLTPVWDLVPSLPYPADYALFGLFVALAASVGIVRGRALGWLAAVFLVVAMFLVLGDVSRLQPWLYQYSFMLLALCLYAWGRVDTPDALNACRLIIVATYFWSGLQKANAGFFELTYPWLVGPLTERLPDWAGSALLSGAYTVPFVEAAIGVGLLTRRFRKLGVAGAILMHTFIMFCVGPWGNDHNSVVWPWNFVMVAFVFVLFWRAPDEPSPWNILVPGRNYFSTGFALRAAVLVLFALMPLFSFFGLWDSYLSSSLYSGATKQGHVMEWDGSDWQTTRIGDLAVQELNVPAYPEERVLKSVFTQRWCEAQTDYQGVVLRV</sequence>
<feature type="transmembrane region" description="Helical" evidence="1">
    <location>
        <begin position="56"/>
        <end position="73"/>
    </location>
</feature>
<protein>
    <recommendedName>
        <fullName evidence="3">HTTM domain-containing protein</fullName>
    </recommendedName>
</protein>
<feature type="non-terminal residue" evidence="2">
    <location>
        <position position="337"/>
    </location>
</feature>
<reference evidence="2" key="1">
    <citation type="submission" date="2020-02" db="EMBL/GenBank/DDBJ databases">
        <authorList>
            <person name="Meier V. D."/>
        </authorList>
    </citation>
    <scope>NUCLEOTIDE SEQUENCE</scope>
    <source>
        <strain evidence="2">AVDCRST_MAG28</strain>
    </source>
</reference>
<feature type="transmembrane region" description="Helical" evidence="1">
    <location>
        <begin position="33"/>
        <end position="49"/>
    </location>
</feature>
<name>A0A6J4R9F5_9ACTN</name>
<organism evidence="2">
    <name type="scientific">uncultured Rubrobacteraceae bacterium</name>
    <dbReference type="NCBI Taxonomy" id="349277"/>
    <lineage>
        <taxon>Bacteria</taxon>
        <taxon>Bacillati</taxon>
        <taxon>Actinomycetota</taxon>
        <taxon>Rubrobacteria</taxon>
        <taxon>Rubrobacterales</taxon>
        <taxon>Rubrobacteraceae</taxon>
        <taxon>environmental samples</taxon>
    </lineage>
</organism>
<feature type="transmembrane region" description="Helical" evidence="1">
    <location>
        <begin position="146"/>
        <end position="170"/>
    </location>
</feature>
<keyword evidence="1" id="KW-1133">Transmembrane helix</keyword>
<feature type="transmembrane region" description="Helical" evidence="1">
    <location>
        <begin position="203"/>
        <end position="222"/>
    </location>
</feature>
<keyword evidence="1" id="KW-0472">Membrane</keyword>
<feature type="transmembrane region" description="Helical" evidence="1">
    <location>
        <begin position="79"/>
        <end position="96"/>
    </location>
</feature>
<evidence type="ECO:0008006" key="3">
    <source>
        <dbReference type="Google" id="ProtNLM"/>
    </source>
</evidence>
<dbReference type="AlphaFoldDB" id="A0A6J4R9F5"/>
<feature type="transmembrane region" description="Helical" evidence="1">
    <location>
        <begin position="243"/>
        <end position="265"/>
    </location>
</feature>
<proteinExistence type="predicted"/>
<dbReference type="EMBL" id="CADCVE010000106">
    <property type="protein sequence ID" value="CAA9466651.1"/>
    <property type="molecule type" value="Genomic_DNA"/>
</dbReference>
<accession>A0A6J4R9F5</accession>
<feature type="transmembrane region" description="Helical" evidence="1">
    <location>
        <begin position="103"/>
        <end position="120"/>
    </location>
</feature>